<keyword evidence="1" id="KW-0732">Signal</keyword>
<protein>
    <submittedName>
        <fullName evidence="3">Uncharacterized protein</fullName>
    </submittedName>
</protein>
<organism evidence="2 3">
    <name type="scientific">Acrobeloides nanus</name>
    <dbReference type="NCBI Taxonomy" id="290746"/>
    <lineage>
        <taxon>Eukaryota</taxon>
        <taxon>Metazoa</taxon>
        <taxon>Ecdysozoa</taxon>
        <taxon>Nematoda</taxon>
        <taxon>Chromadorea</taxon>
        <taxon>Rhabditida</taxon>
        <taxon>Tylenchina</taxon>
        <taxon>Cephalobomorpha</taxon>
        <taxon>Cephaloboidea</taxon>
        <taxon>Cephalobidae</taxon>
        <taxon>Acrobeloides</taxon>
    </lineage>
</organism>
<evidence type="ECO:0000313" key="2">
    <source>
        <dbReference type="Proteomes" id="UP000887540"/>
    </source>
</evidence>
<accession>A0A914DMT6</accession>
<feature type="chain" id="PRO_5037710134" evidence="1">
    <location>
        <begin position="21"/>
        <end position="82"/>
    </location>
</feature>
<feature type="signal peptide" evidence="1">
    <location>
        <begin position="1"/>
        <end position="20"/>
    </location>
</feature>
<keyword evidence="2" id="KW-1185">Reference proteome</keyword>
<evidence type="ECO:0000313" key="3">
    <source>
        <dbReference type="WBParaSite" id="ACRNAN_scaffold3118.g15358.t1"/>
    </source>
</evidence>
<reference evidence="3" key="1">
    <citation type="submission" date="2022-11" db="UniProtKB">
        <authorList>
            <consortium name="WormBaseParasite"/>
        </authorList>
    </citation>
    <scope>IDENTIFICATION</scope>
</reference>
<dbReference type="AlphaFoldDB" id="A0A914DMT6"/>
<dbReference type="WBParaSite" id="ACRNAN_scaffold3118.g15358.t1">
    <property type="protein sequence ID" value="ACRNAN_scaffold3118.g15358.t1"/>
    <property type="gene ID" value="ACRNAN_scaffold3118.g15358"/>
</dbReference>
<name>A0A914DMT6_9BILA</name>
<dbReference type="Proteomes" id="UP000887540">
    <property type="component" value="Unplaced"/>
</dbReference>
<proteinExistence type="predicted"/>
<evidence type="ECO:0000256" key="1">
    <source>
        <dbReference type="SAM" id="SignalP"/>
    </source>
</evidence>
<sequence length="82" mass="9281">MKTIGAVLFFFLINHQNSVQESINVTSSNLKIIDGTIQVDPYPENISEVAMFMDLYDSENNSQSIDTFYKIPEGFPRLGFSI</sequence>